<dbReference type="EMBL" id="PEDP01000464">
    <property type="protein sequence ID" value="POS85894.1"/>
    <property type="molecule type" value="Genomic_DNA"/>
</dbReference>
<dbReference type="InterPro" id="IPR036691">
    <property type="entry name" value="Endo/exonu/phosph_ase_sf"/>
</dbReference>
<dbReference type="PANTHER" id="PTHR33481">
    <property type="entry name" value="REVERSE TRANSCRIPTASE"/>
    <property type="match status" value="1"/>
</dbReference>
<gene>
    <name evidence="2" type="ORF">EPUL_003872</name>
</gene>
<dbReference type="SUPFAM" id="SSF56219">
    <property type="entry name" value="DNase I-like"/>
    <property type="match status" value="1"/>
</dbReference>
<dbReference type="PROSITE" id="PS50878">
    <property type="entry name" value="RT_POL"/>
    <property type="match status" value="1"/>
</dbReference>
<dbReference type="AlphaFoldDB" id="A0A2S4PV61"/>
<dbReference type="Gene3D" id="3.60.10.10">
    <property type="entry name" value="Endonuclease/exonuclease/phosphatase"/>
    <property type="match status" value="1"/>
</dbReference>
<dbReference type="Proteomes" id="UP000237438">
    <property type="component" value="Unassembled WGS sequence"/>
</dbReference>
<name>A0A2S4PV61_9PEZI</name>
<organism evidence="2 3">
    <name type="scientific">Erysiphe pulchra</name>
    <dbReference type="NCBI Taxonomy" id="225359"/>
    <lineage>
        <taxon>Eukaryota</taxon>
        <taxon>Fungi</taxon>
        <taxon>Dikarya</taxon>
        <taxon>Ascomycota</taxon>
        <taxon>Pezizomycotina</taxon>
        <taxon>Leotiomycetes</taxon>
        <taxon>Erysiphales</taxon>
        <taxon>Erysiphaceae</taxon>
        <taxon>Erysiphe</taxon>
    </lineage>
</organism>
<dbReference type="InterPro" id="IPR000477">
    <property type="entry name" value="RT_dom"/>
</dbReference>
<evidence type="ECO:0000259" key="1">
    <source>
        <dbReference type="PROSITE" id="PS50878"/>
    </source>
</evidence>
<evidence type="ECO:0000313" key="2">
    <source>
        <dbReference type="EMBL" id="POS85894.1"/>
    </source>
</evidence>
<feature type="domain" description="Reverse transcriptase" evidence="1">
    <location>
        <begin position="193"/>
        <end position="402"/>
    </location>
</feature>
<dbReference type="OrthoDB" id="412006at2759"/>
<protein>
    <recommendedName>
        <fullName evidence="1">Reverse transcriptase domain-containing protein</fullName>
    </recommendedName>
</protein>
<evidence type="ECO:0000313" key="3">
    <source>
        <dbReference type="Proteomes" id="UP000237438"/>
    </source>
</evidence>
<dbReference type="STRING" id="225359.A0A2S4PV61"/>
<sequence>MYHALLDLDEKTGSLSVLWAASSKKSELRAEKKEQPMDRAFSPYNAKTTDLSRDILQITISIVDHRRAPICNIYNAPVGADEAGSDLDLLLKSPNRPFYVGGDFNLRHPLWDMTNTSPQIQIALTGACSRIRPQNGGTPWWNAECQLAVLAYRRARQSGPIVLEKKELRNAVRRAKRAYLRSIIEEAEKLSDVYKIFGTHPKAFKTANVLYVLKNGKRDPTSPSSYKPTALLSCLGKDLERLIARRLSYLALKEKILAKDQCSAVKYRSVTDLTTALNCDIRDAWNKRKVAGMVTVDVKGVFDGILCNRLLFRLRSQGWPICFVKWVESFTDRSANIHFDNITSDPMPIKCSLPQVSPVSPILYLLYILSLLNISPGRFGYADDVTILSSGNTLDDCSTRLQ</sequence>
<proteinExistence type="predicted"/>
<accession>A0A2S4PV61</accession>
<comment type="caution">
    <text evidence="2">The sequence shown here is derived from an EMBL/GenBank/DDBJ whole genome shotgun (WGS) entry which is preliminary data.</text>
</comment>
<keyword evidence="3" id="KW-1185">Reference proteome</keyword>
<dbReference type="PANTHER" id="PTHR33481:SF1">
    <property type="entry name" value="ENDONUCLEASE_EXONUCLEASE_PHOSPHATASE DOMAIN-CONTAINING PROTEIN-RELATED"/>
    <property type="match status" value="1"/>
</dbReference>
<reference evidence="2 3" key="1">
    <citation type="submission" date="2017-10" db="EMBL/GenBank/DDBJ databases">
        <title>Development of genomic resources for the powdery mildew, Erysiphe pulchra.</title>
        <authorList>
            <person name="Wadl P.A."/>
            <person name="Mack B.M."/>
            <person name="Moore G."/>
            <person name="Beltz S.B."/>
        </authorList>
    </citation>
    <scope>NUCLEOTIDE SEQUENCE [LARGE SCALE GENOMIC DNA]</scope>
    <source>
        <strain evidence="2">Cflorida</strain>
    </source>
</reference>
<dbReference type="Pfam" id="PF00078">
    <property type="entry name" value="RVT_1"/>
    <property type="match status" value="1"/>
</dbReference>